<keyword evidence="8" id="KW-1185">Reference proteome</keyword>
<dbReference type="PROSITE" id="PS00216">
    <property type="entry name" value="SUGAR_TRANSPORT_1"/>
    <property type="match status" value="1"/>
</dbReference>
<evidence type="ECO:0000256" key="4">
    <source>
        <dbReference type="ARBA" id="ARBA00022692"/>
    </source>
</evidence>
<dbReference type="Proteomes" id="UP000054785">
    <property type="component" value="Unassembled WGS sequence"/>
</dbReference>
<dbReference type="PANTHER" id="PTHR42718">
    <property type="entry name" value="MAJOR FACILITATOR SUPERFAMILY MULTIDRUG TRANSPORTER MFSC"/>
    <property type="match status" value="1"/>
</dbReference>
<dbReference type="PANTHER" id="PTHR42718:SF46">
    <property type="entry name" value="BLR6921 PROTEIN"/>
    <property type="match status" value="1"/>
</dbReference>
<evidence type="ECO:0000256" key="6">
    <source>
        <dbReference type="ARBA" id="ARBA00023136"/>
    </source>
</evidence>
<dbReference type="SUPFAM" id="SSF103473">
    <property type="entry name" value="MFS general substrate transporter"/>
    <property type="match status" value="1"/>
</dbReference>
<organism evidence="7 8">
    <name type="scientific">Legionella geestiana</name>
    <dbReference type="NCBI Taxonomy" id="45065"/>
    <lineage>
        <taxon>Bacteria</taxon>
        <taxon>Pseudomonadati</taxon>
        <taxon>Pseudomonadota</taxon>
        <taxon>Gammaproteobacteria</taxon>
        <taxon>Legionellales</taxon>
        <taxon>Legionellaceae</taxon>
        <taxon>Legionella</taxon>
    </lineage>
</organism>
<dbReference type="InterPro" id="IPR020846">
    <property type="entry name" value="MFS_dom"/>
</dbReference>
<evidence type="ECO:0000313" key="8">
    <source>
        <dbReference type="Proteomes" id="UP000054785"/>
    </source>
</evidence>
<evidence type="ECO:0000256" key="5">
    <source>
        <dbReference type="ARBA" id="ARBA00022989"/>
    </source>
</evidence>
<reference evidence="7 8" key="1">
    <citation type="submission" date="2015-11" db="EMBL/GenBank/DDBJ databases">
        <title>Genomic analysis of 38 Legionella species identifies large and diverse effector repertoires.</title>
        <authorList>
            <person name="Burstein D."/>
            <person name="Amaro F."/>
            <person name="Zusman T."/>
            <person name="Lifshitz Z."/>
            <person name="Cohen O."/>
            <person name="Gilbert J.A."/>
            <person name="Pupko T."/>
            <person name="Shuman H.A."/>
            <person name="Segal G."/>
        </authorList>
    </citation>
    <scope>NUCLEOTIDE SEQUENCE [LARGE SCALE GENOMIC DNA]</scope>
    <source>
        <strain evidence="7 8">ATCC 49504</strain>
    </source>
</reference>
<dbReference type="OrthoDB" id="9814303at2"/>
<dbReference type="InterPro" id="IPR011701">
    <property type="entry name" value="MFS"/>
</dbReference>
<keyword evidence="5" id="KW-1133">Transmembrane helix</keyword>
<dbReference type="RefSeq" id="WP_028387502.1">
    <property type="nucleotide sequence ID" value="NZ_CAAAHN010000024.1"/>
</dbReference>
<dbReference type="PATRIC" id="fig|45065.4.peg.1552"/>
<keyword evidence="3" id="KW-1003">Cell membrane</keyword>
<dbReference type="Gene3D" id="1.20.1720.10">
    <property type="entry name" value="Multidrug resistance protein D"/>
    <property type="match status" value="1"/>
</dbReference>
<dbReference type="InterPro" id="IPR036259">
    <property type="entry name" value="MFS_trans_sf"/>
</dbReference>
<comment type="caution">
    <text evidence="7">The sequence shown here is derived from an EMBL/GenBank/DDBJ whole genome shotgun (WGS) entry which is preliminary data.</text>
</comment>
<keyword evidence="4" id="KW-0812">Transmembrane</keyword>
<evidence type="ECO:0000256" key="3">
    <source>
        <dbReference type="ARBA" id="ARBA00022475"/>
    </source>
</evidence>
<evidence type="ECO:0000256" key="2">
    <source>
        <dbReference type="ARBA" id="ARBA00022448"/>
    </source>
</evidence>
<proteinExistence type="predicted"/>
<protein>
    <submittedName>
        <fullName evidence="7">Multidrug efflux system protein</fullName>
    </submittedName>
</protein>
<dbReference type="STRING" id="45065.Lgee_1434"/>
<evidence type="ECO:0000313" key="7">
    <source>
        <dbReference type="EMBL" id="KTC98857.1"/>
    </source>
</evidence>
<sequence length="414" mass="44507">MPEPLIYVSRQKALLFAGFLVLYEFLTYIANDMMMPGMLQVVEAFNAPESAVATSLTAYVLGGASLQIFLGPLSDRYGRRPVMLSGAVIFFVFTLLIAGSQTINQFLLARFFEGMGLCFIGVIGYATLQEIFDEMDAIRLVAIISNVALLAPLLGPLVGAALIHLMGWRAIFALIALLALIALVGLWRFMPEPVGAKTRAGGKIARIPLSPRTVFGNYKALLTDRSFMTGSLASGIISVPCIAWIGLSPLIIMRYGHASMMTYALWQLPVFGAIIVGNFVLHYLSRRFTIRTLILVGSATTIGGLVLGVALPVFISADYRWLMPGIILYSLGLGIANAPLYRHILFATPVSKGTAAALISLFSMTAQGLGVEAASLVYVGHDNRVFALFCALSGLVYAVCLLGVRMKTKGVPPA</sequence>
<dbReference type="InterPro" id="IPR005829">
    <property type="entry name" value="Sugar_transporter_CS"/>
</dbReference>
<gene>
    <name evidence="7" type="primary">cmr</name>
    <name evidence="7" type="ORF">Lgee_1434</name>
</gene>
<keyword evidence="2" id="KW-0813">Transport</keyword>
<dbReference type="GO" id="GO:0005886">
    <property type="term" value="C:plasma membrane"/>
    <property type="evidence" value="ECO:0007669"/>
    <property type="project" value="UniProtKB-SubCell"/>
</dbReference>
<keyword evidence="6" id="KW-0472">Membrane</keyword>
<evidence type="ECO:0000256" key="1">
    <source>
        <dbReference type="ARBA" id="ARBA00004651"/>
    </source>
</evidence>
<dbReference type="EMBL" id="LNYC01000055">
    <property type="protein sequence ID" value="KTC98857.1"/>
    <property type="molecule type" value="Genomic_DNA"/>
</dbReference>
<dbReference type="GO" id="GO:0022857">
    <property type="term" value="F:transmembrane transporter activity"/>
    <property type="evidence" value="ECO:0007669"/>
    <property type="project" value="InterPro"/>
</dbReference>
<accession>A0A0W0TTB7</accession>
<comment type="subcellular location">
    <subcellularLocation>
        <location evidence="1">Cell membrane</location>
        <topology evidence="1">Multi-pass membrane protein</topology>
    </subcellularLocation>
</comment>
<dbReference type="AlphaFoldDB" id="A0A0W0TTB7"/>
<name>A0A0W0TTB7_9GAMM</name>
<dbReference type="PROSITE" id="PS50850">
    <property type="entry name" value="MFS"/>
    <property type="match status" value="1"/>
</dbReference>
<dbReference type="Pfam" id="PF07690">
    <property type="entry name" value="MFS_1"/>
    <property type="match status" value="1"/>
</dbReference>